<dbReference type="RefSeq" id="WP_155704168.1">
    <property type="nucleotide sequence ID" value="NZ_CP034235.1"/>
</dbReference>
<dbReference type="EMBL" id="CP034235">
    <property type="protein sequence ID" value="QGQ99061.1"/>
    <property type="molecule type" value="Genomic_DNA"/>
</dbReference>
<name>A0A6B8RRP1_9BACL</name>
<dbReference type="KEGG" id="ppsc:EHS13_31380"/>
<proteinExistence type="predicted"/>
<sequence length="231" mass="25372">MLKRQRKIVLIGCLAGLILLLGAACQSESKPLQNSIIPEIKDSKPTIVAEGTVVINGIKQSISIRMKDGKEIYDSDPGAFQGTFLFGSFEVVATDPAGKELAKLGLNDVFDGGEMNFRKELPFEIQFDDYNEDGESDFTVGQWGGSNGNFYSMLTISSSGFEVLEENIYSADHRPSIRYRKIAGKAFLNKYYDQIIGADMDVIHRWKDGAFHRDIPTKSIEGGAAGVEGES</sequence>
<accession>A0A6B8RRP1</accession>
<reference evidence="3" key="1">
    <citation type="submission" date="2018-11" db="EMBL/GenBank/DDBJ databases">
        <title>Complete genome sequence of Paenibacillus sp. ML311-T8.</title>
        <authorList>
            <person name="Nam Y.-D."/>
            <person name="Kang J."/>
            <person name="Chung W.-H."/>
            <person name="Park Y.S."/>
        </authorList>
    </citation>
    <scope>NUCLEOTIDE SEQUENCE [LARGE SCALE GENOMIC DNA]</scope>
    <source>
        <strain evidence="3">ML311-T8</strain>
    </source>
</reference>
<evidence type="ECO:0000313" key="2">
    <source>
        <dbReference type="EMBL" id="QGQ99061.1"/>
    </source>
</evidence>
<protein>
    <submittedName>
        <fullName evidence="2">Uncharacterized protein</fullName>
    </submittedName>
</protein>
<gene>
    <name evidence="2" type="ORF">EHS13_31380</name>
</gene>
<evidence type="ECO:0000313" key="3">
    <source>
        <dbReference type="Proteomes" id="UP000426246"/>
    </source>
</evidence>
<feature type="signal peptide" evidence="1">
    <location>
        <begin position="1"/>
        <end position="23"/>
    </location>
</feature>
<keyword evidence="1" id="KW-0732">Signal</keyword>
<dbReference type="Proteomes" id="UP000426246">
    <property type="component" value="Chromosome"/>
</dbReference>
<dbReference type="PROSITE" id="PS51257">
    <property type="entry name" value="PROKAR_LIPOPROTEIN"/>
    <property type="match status" value="1"/>
</dbReference>
<feature type="chain" id="PRO_5038776197" evidence="1">
    <location>
        <begin position="24"/>
        <end position="231"/>
    </location>
</feature>
<evidence type="ECO:0000256" key="1">
    <source>
        <dbReference type="SAM" id="SignalP"/>
    </source>
</evidence>
<dbReference type="OrthoDB" id="2517683at2"/>
<keyword evidence="3" id="KW-1185">Reference proteome</keyword>
<dbReference type="AlphaFoldDB" id="A0A6B8RRP1"/>
<organism evidence="2 3">
    <name type="scientific">Paenibacillus psychroresistens</name>
    <dbReference type="NCBI Taxonomy" id="1778678"/>
    <lineage>
        <taxon>Bacteria</taxon>
        <taxon>Bacillati</taxon>
        <taxon>Bacillota</taxon>
        <taxon>Bacilli</taxon>
        <taxon>Bacillales</taxon>
        <taxon>Paenibacillaceae</taxon>
        <taxon>Paenibacillus</taxon>
    </lineage>
</organism>